<comment type="subunit">
    <text evidence="1">Component of the Smc5-Smc6 complex.</text>
</comment>
<keyword evidence="1" id="KW-0479">Metal-binding</keyword>
<dbReference type="GO" id="GO:0005634">
    <property type="term" value="C:nucleus"/>
    <property type="evidence" value="ECO:0007669"/>
    <property type="project" value="UniProtKB-SubCell"/>
</dbReference>
<dbReference type="SUPFAM" id="SSF57850">
    <property type="entry name" value="RING/U-box"/>
    <property type="match status" value="1"/>
</dbReference>
<dbReference type="GO" id="GO:0000724">
    <property type="term" value="P:double-strand break repair via homologous recombination"/>
    <property type="evidence" value="ECO:0007669"/>
    <property type="project" value="TreeGrafter"/>
</dbReference>
<dbReference type="InterPro" id="IPR013083">
    <property type="entry name" value="Znf_RING/FYVE/PHD"/>
</dbReference>
<dbReference type="OrthoDB" id="185455at2759"/>
<dbReference type="Proteomes" id="UP000078348">
    <property type="component" value="Unassembled WGS sequence"/>
</dbReference>
<dbReference type="Gene3D" id="3.90.1150.220">
    <property type="match status" value="1"/>
</dbReference>
<keyword evidence="1" id="KW-0833">Ubl conjugation pathway</keyword>
<evidence type="ECO:0000313" key="2">
    <source>
        <dbReference type="EMBL" id="OAO15790.1"/>
    </source>
</evidence>
<proteinExistence type="inferred from homology"/>
<reference evidence="2 3" key="1">
    <citation type="submission" date="2016-05" db="EMBL/GenBank/DDBJ databases">
        <title>Nuclear genome of Blastocystis sp. subtype 1 NandII.</title>
        <authorList>
            <person name="Gentekaki E."/>
            <person name="Curtis B."/>
            <person name="Stairs C."/>
            <person name="Eme L."/>
            <person name="Herman E."/>
            <person name="Klimes V."/>
            <person name="Arias M.C."/>
            <person name="Elias M."/>
            <person name="Hilliou F."/>
            <person name="Klute M."/>
            <person name="Malik S.-B."/>
            <person name="Pightling A."/>
            <person name="Rachubinski R."/>
            <person name="Salas D."/>
            <person name="Schlacht A."/>
            <person name="Suga H."/>
            <person name="Archibald J."/>
            <person name="Ball S.G."/>
            <person name="Clark G."/>
            <person name="Dacks J."/>
            <person name="Van Der Giezen M."/>
            <person name="Tsaousis A."/>
            <person name="Roger A."/>
        </authorList>
    </citation>
    <scope>NUCLEOTIDE SEQUENCE [LARGE SCALE GENOMIC DNA]</scope>
    <source>
        <strain evidence="3">ATCC 50177 / NandII</strain>
    </source>
</reference>
<comment type="similarity">
    <text evidence="1">Belongs to the NSE1 family.</text>
</comment>
<gene>
    <name evidence="2" type="ORF">AV274_2505</name>
</gene>
<keyword evidence="1" id="KW-0863">Zinc-finger</keyword>
<keyword evidence="1" id="KW-0862">Zinc</keyword>
<dbReference type="AlphaFoldDB" id="A0A196SFF2"/>
<keyword evidence="1" id="KW-0808">Transferase</keyword>
<comment type="catalytic activity">
    <reaction evidence="1">
        <text>S-ubiquitinyl-[E2 ubiquitin-conjugating enzyme]-L-cysteine + [acceptor protein]-L-lysine = [E2 ubiquitin-conjugating enzyme]-L-cysteine + N(6)-ubiquitinyl-[acceptor protein]-L-lysine.</text>
        <dbReference type="EC" id="2.3.2.27"/>
    </reaction>
</comment>
<evidence type="ECO:0000313" key="3">
    <source>
        <dbReference type="Proteomes" id="UP000078348"/>
    </source>
</evidence>
<keyword evidence="1" id="KW-0539">Nucleus</keyword>
<comment type="caution">
    <text evidence="2">The sequence shown here is derived from an EMBL/GenBank/DDBJ whole genome shotgun (WGS) entry which is preliminary data.</text>
</comment>
<dbReference type="Gene3D" id="3.30.40.10">
    <property type="entry name" value="Zinc/RING finger domain, C3HC4 (zinc finger)"/>
    <property type="match status" value="1"/>
</dbReference>
<keyword evidence="1" id="KW-0234">DNA repair</keyword>
<keyword evidence="1" id="KW-0233">DNA recombination</keyword>
<dbReference type="PANTHER" id="PTHR20973:SF0">
    <property type="entry name" value="NON-STRUCTURAL MAINTENANCE OF CHROMOSOMES ELEMENT 1 HOMOLOG"/>
    <property type="match status" value="1"/>
</dbReference>
<keyword evidence="1" id="KW-0227">DNA damage</keyword>
<dbReference type="InterPro" id="IPR011513">
    <property type="entry name" value="Nse1"/>
</dbReference>
<evidence type="ECO:0000256" key="1">
    <source>
        <dbReference type="RuleBase" id="RU368018"/>
    </source>
</evidence>
<organism evidence="2 3">
    <name type="scientific">Blastocystis sp. subtype 1 (strain ATCC 50177 / NandII)</name>
    <dbReference type="NCBI Taxonomy" id="478820"/>
    <lineage>
        <taxon>Eukaryota</taxon>
        <taxon>Sar</taxon>
        <taxon>Stramenopiles</taxon>
        <taxon>Bigyra</taxon>
        <taxon>Opalozoa</taxon>
        <taxon>Opalinata</taxon>
        <taxon>Blastocystidae</taxon>
        <taxon>Blastocystis</taxon>
    </lineage>
</organism>
<comment type="subcellular location">
    <subcellularLocation>
        <location evidence="1">Nucleus</location>
    </subcellularLocation>
</comment>
<dbReference type="PANTHER" id="PTHR20973">
    <property type="entry name" value="NON-SMC ELEMENT 1-RELATED"/>
    <property type="match status" value="1"/>
</dbReference>
<dbReference type="STRING" id="478820.A0A196SFF2"/>
<keyword evidence="3" id="KW-1185">Reference proteome</keyword>
<dbReference type="GO" id="GO:0061630">
    <property type="term" value="F:ubiquitin protein ligase activity"/>
    <property type="evidence" value="ECO:0007669"/>
    <property type="project" value="UniProtKB-EC"/>
</dbReference>
<accession>A0A196SFF2</accession>
<protein>
    <recommendedName>
        <fullName evidence="1">Non-structural maintenance of chromosomes element 1 homolog</fullName>
        <ecNumber evidence="1">2.3.2.27</ecNumber>
    </recommendedName>
</protein>
<name>A0A196SFF2_BLAHN</name>
<dbReference type="GO" id="GO:0030915">
    <property type="term" value="C:Smc5-Smc6 complex"/>
    <property type="evidence" value="ECO:0007669"/>
    <property type="project" value="UniProtKB-UniRule"/>
</dbReference>
<dbReference type="EMBL" id="LXWW01000118">
    <property type="protein sequence ID" value="OAO15790.1"/>
    <property type="molecule type" value="Genomic_DNA"/>
</dbReference>
<dbReference type="GO" id="GO:0008270">
    <property type="term" value="F:zinc ion binding"/>
    <property type="evidence" value="ECO:0007669"/>
    <property type="project" value="UniProtKB-KW"/>
</dbReference>
<dbReference type="Pfam" id="PF07574">
    <property type="entry name" value="SMC_Nse1"/>
    <property type="match status" value="1"/>
</dbReference>
<dbReference type="EC" id="2.3.2.27" evidence="1"/>
<sequence length="265" mass="29863">MPEESANIYNEFHRAALQILLARNAVTKKEFELEIIPRLNSQFKTSYQVAPVISMINNKLRDIGFSINESVCDDGYTYYCFINTTSDFISAMGSLSKEYLCVLRYVVELINEYEGTEGHDDNLGISTLRCLLDAKTPVGSHDTYTSLPKDRNTILSELFTYNWLSAYKCSNKVTVIGGPRLIAELGNWLVNVVQLPECPICMDPVVGGLHCPHCGTALHRRCAYRSLVSLETTGDDVEKGFCPSCHERWIAELDNFTNNGFIYRS</sequence>